<reference evidence="2 3" key="1">
    <citation type="submission" date="2016-10" db="EMBL/GenBank/DDBJ databases">
        <authorList>
            <person name="de Groot N.N."/>
        </authorList>
    </citation>
    <scope>NUCLEOTIDE SEQUENCE [LARGE SCALE GENOMIC DNA]</scope>
    <source>
        <strain evidence="2 3">DSM 22012</strain>
    </source>
</reference>
<dbReference type="Proteomes" id="UP000236745">
    <property type="component" value="Unassembled WGS sequence"/>
</dbReference>
<dbReference type="EMBL" id="FNVQ01000001">
    <property type="protein sequence ID" value="SEG00232.1"/>
    <property type="molecule type" value="Genomic_DNA"/>
</dbReference>
<dbReference type="RefSeq" id="WP_104002022.1">
    <property type="nucleotide sequence ID" value="NZ_FNVQ01000001.1"/>
</dbReference>
<organism evidence="2 3">
    <name type="scientific">Marinobacterium lutimaris</name>
    <dbReference type="NCBI Taxonomy" id="568106"/>
    <lineage>
        <taxon>Bacteria</taxon>
        <taxon>Pseudomonadati</taxon>
        <taxon>Pseudomonadota</taxon>
        <taxon>Gammaproteobacteria</taxon>
        <taxon>Oceanospirillales</taxon>
        <taxon>Oceanospirillaceae</taxon>
        <taxon>Marinobacterium</taxon>
    </lineage>
</organism>
<keyword evidence="3" id="KW-1185">Reference proteome</keyword>
<proteinExistence type="predicted"/>
<accession>A0A1H5WL76</accession>
<protein>
    <submittedName>
        <fullName evidence="2">Peptidoglycan-binding protein, CsiV</fullName>
    </submittedName>
</protein>
<feature type="signal peptide" evidence="1">
    <location>
        <begin position="1"/>
        <end position="22"/>
    </location>
</feature>
<dbReference type="Pfam" id="PF10972">
    <property type="entry name" value="CsiV"/>
    <property type="match status" value="1"/>
</dbReference>
<dbReference type="OrthoDB" id="5566524at2"/>
<evidence type="ECO:0000313" key="2">
    <source>
        <dbReference type="EMBL" id="SEG00232.1"/>
    </source>
</evidence>
<name>A0A1H5WL76_9GAMM</name>
<keyword evidence="1" id="KW-0732">Signal</keyword>
<evidence type="ECO:0000313" key="3">
    <source>
        <dbReference type="Proteomes" id="UP000236745"/>
    </source>
</evidence>
<dbReference type="AlphaFoldDB" id="A0A1H5WL76"/>
<feature type="chain" id="PRO_5009288411" evidence="1">
    <location>
        <begin position="23"/>
        <end position="183"/>
    </location>
</feature>
<sequence length="183" mass="20299">MTNPIRSMLCALLLCLAAPTFAANGNYTIEVVIFAQNGYNAGALPFDASAPNAQPPATSGARYISSYNGSPYSQLEAMPSSSFVLGDDAARLRREGYQILWHGGWFQNVSTGRNPEIRINSADGNVDGVIRVDRSRYLHFKPNLLLTRGGSEYQLKQSRRMRSQELHYLDHPLFGMLVYARPI</sequence>
<gene>
    <name evidence="2" type="ORF">SAMN05444390_1011089</name>
</gene>
<dbReference type="InterPro" id="IPR021241">
    <property type="entry name" value="CsiV"/>
</dbReference>
<evidence type="ECO:0000256" key="1">
    <source>
        <dbReference type="SAM" id="SignalP"/>
    </source>
</evidence>